<name>K0X098_9BACT</name>
<dbReference type="InterPro" id="IPR001123">
    <property type="entry name" value="LeuE-type"/>
</dbReference>
<dbReference type="Pfam" id="PF01810">
    <property type="entry name" value="LysE"/>
    <property type="match status" value="1"/>
</dbReference>
<feature type="transmembrane region" description="Helical" evidence="6">
    <location>
        <begin position="152"/>
        <end position="173"/>
    </location>
</feature>
<keyword evidence="8" id="KW-1185">Reference proteome</keyword>
<evidence type="ECO:0000313" key="7">
    <source>
        <dbReference type="EMBL" id="EJZ63941.1"/>
    </source>
</evidence>
<proteinExistence type="predicted"/>
<keyword evidence="2" id="KW-1003">Cell membrane</keyword>
<dbReference type="Proteomes" id="UP000006044">
    <property type="component" value="Unassembled WGS sequence"/>
</dbReference>
<feature type="transmembrane region" description="Helical" evidence="6">
    <location>
        <begin position="6"/>
        <end position="30"/>
    </location>
</feature>
<dbReference type="GO" id="GO:0005886">
    <property type="term" value="C:plasma membrane"/>
    <property type="evidence" value="ECO:0007669"/>
    <property type="project" value="UniProtKB-SubCell"/>
</dbReference>
<feature type="transmembrane region" description="Helical" evidence="6">
    <location>
        <begin position="42"/>
        <end position="70"/>
    </location>
</feature>
<evidence type="ECO:0000256" key="6">
    <source>
        <dbReference type="SAM" id="Phobius"/>
    </source>
</evidence>
<protein>
    <recommendedName>
        <fullName evidence="9">Homoserine/Threonine efflux protein</fullName>
    </recommendedName>
</protein>
<reference evidence="7 8" key="1">
    <citation type="submission" date="2012-08" db="EMBL/GenBank/DDBJ databases">
        <title>The Genome Sequence of Barnesiella intestinihominis YIT 11860.</title>
        <authorList>
            <consortium name="The Broad Institute Genome Sequencing Platform"/>
            <person name="Earl A."/>
            <person name="Ward D."/>
            <person name="Feldgarden M."/>
            <person name="Gevers D."/>
            <person name="Morotomi M."/>
            <person name="Walker B."/>
            <person name="Young S.K."/>
            <person name="Zeng Q."/>
            <person name="Gargeya S."/>
            <person name="Fitzgerald M."/>
            <person name="Haas B."/>
            <person name="Abouelleil A."/>
            <person name="Alvarado L."/>
            <person name="Arachchi H.M."/>
            <person name="Berlin A.M."/>
            <person name="Chapman S.B."/>
            <person name="Goldberg J."/>
            <person name="Griggs A."/>
            <person name="Gujja S."/>
            <person name="Hansen M."/>
            <person name="Howarth C."/>
            <person name="Imamovic A."/>
            <person name="Larimer J."/>
            <person name="McCowen C."/>
            <person name="Montmayeur A."/>
            <person name="Murphy C."/>
            <person name="Neiman D."/>
            <person name="Pearson M."/>
            <person name="Priest M."/>
            <person name="Roberts A."/>
            <person name="Saif S."/>
            <person name="Shea T."/>
            <person name="Sisk P."/>
            <person name="Sykes S."/>
            <person name="Wortman J."/>
            <person name="Nusbaum C."/>
            <person name="Birren B."/>
        </authorList>
    </citation>
    <scope>NUCLEOTIDE SEQUENCE [LARGE SCALE GENOMIC DNA]</scope>
    <source>
        <strain evidence="7 8">YIT 11860</strain>
    </source>
</reference>
<dbReference type="AlphaFoldDB" id="K0X098"/>
<evidence type="ECO:0000256" key="5">
    <source>
        <dbReference type="ARBA" id="ARBA00023136"/>
    </source>
</evidence>
<comment type="subcellular location">
    <subcellularLocation>
        <location evidence="1">Cell membrane</location>
        <topology evidence="1">Multi-pass membrane protein</topology>
    </subcellularLocation>
</comment>
<feature type="transmembrane region" description="Helical" evidence="6">
    <location>
        <begin position="76"/>
        <end position="94"/>
    </location>
</feature>
<feature type="transmembrane region" description="Helical" evidence="6">
    <location>
        <begin position="115"/>
        <end position="137"/>
    </location>
</feature>
<dbReference type="STRING" id="742726.HMPREF9448_01780"/>
<evidence type="ECO:0000256" key="2">
    <source>
        <dbReference type="ARBA" id="ARBA00022475"/>
    </source>
</evidence>
<dbReference type="RefSeq" id="WP_008862239.1">
    <property type="nucleotide sequence ID" value="NZ_CAXSNY010000006.1"/>
</dbReference>
<dbReference type="eggNOG" id="COG1280">
    <property type="taxonomic scope" value="Bacteria"/>
</dbReference>
<evidence type="ECO:0000256" key="4">
    <source>
        <dbReference type="ARBA" id="ARBA00022989"/>
    </source>
</evidence>
<dbReference type="EMBL" id="ADLE01000011">
    <property type="protein sequence ID" value="EJZ63941.1"/>
    <property type="molecule type" value="Genomic_DNA"/>
</dbReference>
<accession>K0X098</accession>
<dbReference type="GO" id="GO:0015171">
    <property type="term" value="F:amino acid transmembrane transporter activity"/>
    <property type="evidence" value="ECO:0007669"/>
    <property type="project" value="TreeGrafter"/>
</dbReference>
<keyword evidence="5 6" id="KW-0472">Membrane</keyword>
<dbReference type="PATRIC" id="fig|742726.3.peg.1866"/>
<gene>
    <name evidence="7" type="ORF">HMPREF9448_01780</name>
</gene>
<dbReference type="PANTHER" id="PTHR30086:SF20">
    <property type="entry name" value="ARGININE EXPORTER PROTEIN ARGO-RELATED"/>
    <property type="match status" value="1"/>
</dbReference>
<organism evidence="7 8">
    <name type="scientific">Barnesiella intestinihominis YIT 11860</name>
    <dbReference type="NCBI Taxonomy" id="742726"/>
    <lineage>
        <taxon>Bacteria</taxon>
        <taxon>Pseudomonadati</taxon>
        <taxon>Bacteroidota</taxon>
        <taxon>Bacteroidia</taxon>
        <taxon>Bacteroidales</taxon>
        <taxon>Barnesiellaceae</taxon>
        <taxon>Barnesiella</taxon>
    </lineage>
</organism>
<keyword evidence="4 6" id="KW-1133">Transmembrane helix</keyword>
<comment type="caution">
    <text evidence="7">The sequence shown here is derived from an EMBL/GenBank/DDBJ whole genome shotgun (WGS) entry which is preliminary data.</text>
</comment>
<evidence type="ECO:0000256" key="1">
    <source>
        <dbReference type="ARBA" id="ARBA00004651"/>
    </source>
</evidence>
<evidence type="ECO:0000256" key="3">
    <source>
        <dbReference type="ARBA" id="ARBA00022692"/>
    </source>
</evidence>
<dbReference type="OrthoDB" id="7874789at2"/>
<keyword evidence="3 6" id="KW-0812">Transmembrane</keyword>
<dbReference type="PANTHER" id="PTHR30086">
    <property type="entry name" value="ARGININE EXPORTER PROTEIN ARGO"/>
    <property type="match status" value="1"/>
</dbReference>
<evidence type="ECO:0000313" key="8">
    <source>
        <dbReference type="Proteomes" id="UP000006044"/>
    </source>
</evidence>
<feature type="transmembrane region" description="Helical" evidence="6">
    <location>
        <begin position="185"/>
        <end position="208"/>
    </location>
</feature>
<sequence>MDLTLYTIIRGLAIGILVSAPMGPIGILCIQRTLNKGRWSGFVTGLGAALSDLIYALLTGLGMSIVIDFIEANQNILQILGSLVLVGFGLYLYRQNPAKNIRKANSSINTFTQDFITAFLLTFSNPLILFLYIGLFARFNFFLPESQLGHHVVGYLSILLGAVSWWFLITYVINKVRARFNVRSIWLINRGIGIIIIIMSIVGFVWGIKDYFLYNL</sequence>
<dbReference type="GeneID" id="77849019"/>
<evidence type="ECO:0008006" key="9">
    <source>
        <dbReference type="Google" id="ProtNLM"/>
    </source>
</evidence>
<dbReference type="HOGENOM" id="CLU_087840_1_1_10"/>